<proteinExistence type="predicted"/>
<reference evidence="1" key="1">
    <citation type="submission" date="2018-06" db="EMBL/GenBank/DDBJ databases">
        <title>Paenibacillus xerothermodurans sp. nov. an extremely dry heat resistant spore forming bacterium isolated from the soil of Cape Canaveral, Florida.</title>
        <authorList>
            <person name="Seuylemezian A."/>
            <person name="Kaur N."/>
            <person name="Patil P."/>
            <person name="Patil P."/>
            <person name="Mayilraj S."/>
            <person name="Vaishampayan P."/>
        </authorList>
    </citation>
    <scope>NUCLEOTIDE SEQUENCE [LARGE SCALE GENOMIC DNA]</scope>
    <source>
        <strain evidence="1">ATCC 27380</strain>
    </source>
</reference>
<protein>
    <submittedName>
        <fullName evidence="1">Uncharacterized protein</fullName>
    </submittedName>
</protein>
<keyword evidence="2" id="KW-1185">Reference proteome</keyword>
<sequence length="78" mass="9302">MLIAQHGGAKIRGIGNWYDNLFMKKYIFFKINRLKWNILSKEEQLFTLFYQCHALLLTTRVVKPMLIHFLGPISKIYK</sequence>
<gene>
    <name evidence="1" type="ORF">CBW46_012410</name>
</gene>
<evidence type="ECO:0000313" key="1">
    <source>
        <dbReference type="EMBL" id="PZE20568.1"/>
    </source>
</evidence>
<dbReference type="EMBL" id="NHRJ02000006">
    <property type="protein sequence ID" value="PZE20568.1"/>
    <property type="molecule type" value="Genomic_DNA"/>
</dbReference>
<accession>A0A2W1P0G3</accession>
<organism evidence="1 2">
    <name type="scientific">Paenibacillus xerothermodurans</name>
    <dbReference type="NCBI Taxonomy" id="1977292"/>
    <lineage>
        <taxon>Bacteria</taxon>
        <taxon>Bacillati</taxon>
        <taxon>Bacillota</taxon>
        <taxon>Bacilli</taxon>
        <taxon>Bacillales</taxon>
        <taxon>Paenibacillaceae</taxon>
        <taxon>Paenibacillus</taxon>
    </lineage>
</organism>
<evidence type="ECO:0000313" key="2">
    <source>
        <dbReference type="Proteomes" id="UP000214746"/>
    </source>
</evidence>
<dbReference type="Proteomes" id="UP000214746">
    <property type="component" value="Unassembled WGS sequence"/>
</dbReference>
<dbReference type="AlphaFoldDB" id="A0A2W1P0G3"/>
<comment type="caution">
    <text evidence="1">The sequence shown here is derived from an EMBL/GenBank/DDBJ whole genome shotgun (WGS) entry which is preliminary data.</text>
</comment>
<name>A0A2W1P0G3_PAEXE</name>